<accession>A0A3S6QUG7</accession>
<organism evidence="5 6">
    <name type="scientific">Liquorilactobacillus nagelii</name>
    <dbReference type="NCBI Taxonomy" id="82688"/>
    <lineage>
        <taxon>Bacteria</taxon>
        <taxon>Bacillati</taxon>
        <taxon>Bacillota</taxon>
        <taxon>Bacilli</taxon>
        <taxon>Lactobacillales</taxon>
        <taxon>Lactobacillaceae</taxon>
        <taxon>Liquorilactobacillus</taxon>
    </lineage>
</organism>
<keyword evidence="2" id="KW-0560">Oxidoreductase</keyword>
<dbReference type="Gene3D" id="3.40.50.720">
    <property type="entry name" value="NAD(P)-binding Rossmann-like Domain"/>
    <property type="match status" value="1"/>
</dbReference>
<dbReference type="KEGG" id="lng:BSQ50_03495"/>
<dbReference type="SUPFAM" id="SSF51735">
    <property type="entry name" value="NAD(P)-binding Rossmann-fold domains"/>
    <property type="match status" value="1"/>
</dbReference>
<keyword evidence="6" id="KW-1185">Reference proteome</keyword>
<reference evidence="5 6" key="1">
    <citation type="submission" date="2016-11" db="EMBL/GenBank/DDBJ databases">
        <title>Interaction between Lactobacillus species and yeast in water kefir.</title>
        <authorList>
            <person name="Behr J."/>
            <person name="Xu D."/>
            <person name="Vogel R.F."/>
        </authorList>
    </citation>
    <scope>NUCLEOTIDE SEQUENCE [LARGE SCALE GENOMIC DNA]</scope>
    <source>
        <strain evidence="5 6">TMW 1.1827</strain>
    </source>
</reference>
<dbReference type="AlphaFoldDB" id="A0A3S6QUG7"/>
<dbReference type="InterPro" id="IPR045760">
    <property type="entry name" value="DAP_DH_C"/>
</dbReference>
<keyword evidence="1" id="KW-0521">NADP</keyword>
<dbReference type="EMBL" id="CP018180">
    <property type="protein sequence ID" value="AUJ31703.1"/>
    <property type="molecule type" value="Genomic_DNA"/>
</dbReference>
<dbReference type="Pfam" id="PF19328">
    <property type="entry name" value="DAP_DH_C"/>
    <property type="match status" value="1"/>
</dbReference>
<proteinExistence type="predicted"/>
<protein>
    <submittedName>
        <fullName evidence="5">Uncharacterized protein</fullName>
    </submittedName>
</protein>
<dbReference type="InterPro" id="IPR000846">
    <property type="entry name" value="DapB_N"/>
</dbReference>
<dbReference type="GeneID" id="78522016"/>
<dbReference type="InterPro" id="IPR036291">
    <property type="entry name" value="NAD(P)-bd_dom_sf"/>
</dbReference>
<dbReference type="Pfam" id="PF01113">
    <property type="entry name" value="DapB_N"/>
    <property type="match status" value="1"/>
</dbReference>
<dbReference type="GO" id="GO:0008839">
    <property type="term" value="F:4-hydroxy-tetrahydrodipicolinate reductase"/>
    <property type="evidence" value="ECO:0007669"/>
    <property type="project" value="InterPro"/>
</dbReference>
<sequence>MKKYRVIVWGLGNVGRAAIRMILNSQQLELVGAVDVDPQKIGKDAGEIFGFKKSGITVSDQLDETIKAVQADVVLDYTPLVRDEKGGFTPSAQDILHVLQLKQNVITTLPIYFSQATDPQMFRQIDETAKKNNVSYLPSGLLPGAYASYLPVILAGIMGEVQQITVQSGEDDQENTSSWVKVFGYGMDPEKFPHERLTQGIVSYYVSGVYEIGQRLGYKFDEVKTKHDYFTAPKDLHPKFGIVKKGTIYGHRFTMTGLVDGQAKVSLIYVHKICDNVLKEPQIDNKIQIDGIPTKLDITINGMMPLDESYATSAAPTVNAIPQVVTGPAGYLQALDLPAITPVI</sequence>
<dbReference type="GO" id="GO:0009089">
    <property type="term" value="P:lysine biosynthetic process via diaminopimelate"/>
    <property type="evidence" value="ECO:0007669"/>
    <property type="project" value="InterPro"/>
</dbReference>
<evidence type="ECO:0000259" key="3">
    <source>
        <dbReference type="Pfam" id="PF01113"/>
    </source>
</evidence>
<evidence type="ECO:0000259" key="4">
    <source>
        <dbReference type="Pfam" id="PF19328"/>
    </source>
</evidence>
<evidence type="ECO:0000313" key="5">
    <source>
        <dbReference type="EMBL" id="AUJ31703.1"/>
    </source>
</evidence>
<dbReference type="RefSeq" id="WP_057886250.1">
    <property type="nucleotide sequence ID" value="NZ_CP018180.1"/>
</dbReference>
<dbReference type="Proteomes" id="UP000324497">
    <property type="component" value="Chromosome"/>
</dbReference>
<evidence type="ECO:0000256" key="2">
    <source>
        <dbReference type="ARBA" id="ARBA00023002"/>
    </source>
</evidence>
<dbReference type="CDD" id="cd24146">
    <property type="entry name" value="nat-AmDH_N_like"/>
    <property type="match status" value="1"/>
</dbReference>
<gene>
    <name evidence="5" type="ORF">BSQ50_03495</name>
</gene>
<feature type="domain" description="2,4-diaminopentanoate dehydrogenase C-terminal" evidence="4">
    <location>
        <begin position="150"/>
        <end position="341"/>
    </location>
</feature>
<evidence type="ECO:0000313" key="6">
    <source>
        <dbReference type="Proteomes" id="UP000324497"/>
    </source>
</evidence>
<evidence type="ECO:0000256" key="1">
    <source>
        <dbReference type="ARBA" id="ARBA00022857"/>
    </source>
</evidence>
<feature type="domain" description="Dihydrodipicolinate reductase N-terminal" evidence="3">
    <location>
        <begin position="5"/>
        <end position="78"/>
    </location>
</feature>
<name>A0A3S6QUG7_9LACO</name>